<dbReference type="Proteomes" id="UP001236274">
    <property type="component" value="Unassembled WGS sequence"/>
</dbReference>
<name>A0AAJ1V7A7_9FIRM</name>
<comment type="caution">
    <text evidence="1">The sequence shown here is derived from an EMBL/GenBank/DDBJ whole genome shotgun (WGS) entry which is preliminary data.</text>
</comment>
<dbReference type="RefSeq" id="WP_285418097.1">
    <property type="nucleotide sequence ID" value="NZ_JASORJ010000018.1"/>
</dbReference>
<accession>A0AAJ1V7A7</accession>
<protein>
    <submittedName>
        <fullName evidence="1">Uncharacterized protein</fullName>
    </submittedName>
</protein>
<reference evidence="1" key="1">
    <citation type="submission" date="2023-05" db="EMBL/GenBank/DDBJ databases">
        <title>Cataloging the Phylogenetic Diversity of Human Bladder Bacteria.</title>
        <authorList>
            <person name="Du J."/>
        </authorList>
    </citation>
    <scope>NUCLEOTIDE SEQUENCE</scope>
    <source>
        <strain evidence="1">UMB10101</strain>
    </source>
</reference>
<organism evidence="1 2">
    <name type="scientific">Veillonella atypica</name>
    <dbReference type="NCBI Taxonomy" id="39777"/>
    <lineage>
        <taxon>Bacteria</taxon>
        <taxon>Bacillati</taxon>
        <taxon>Bacillota</taxon>
        <taxon>Negativicutes</taxon>
        <taxon>Veillonellales</taxon>
        <taxon>Veillonellaceae</taxon>
        <taxon>Veillonella</taxon>
    </lineage>
</organism>
<dbReference type="AlphaFoldDB" id="A0AAJ1V7A7"/>
<dbReference type="EMBL" id="JASORJ010000018">
    <property type="protein sequence ID" value="MDK7357600.1"/>
    <property type="molecule type" value="Genomic_DNA"/>
</dbReference>
<proteinExistence type="predicted"/>
<gene>
    <name evidence="1" type="ORF">QP520_08180</name>
</gene>
<evidence type="ECO:0000313" key="1">
    <source>
        <dbReference type="EMBL" id="MDK7357600.1"/>
    </source>
</evidence>
<evidence type="ECO:0000313" key="2">
    <source>
        <dbReference type="Proteomes" id="UP001236274"/>
    </source>
</evidence>
<sequence>MKNIDRTQTNILKMINRYVGKKYIYILPLVYHDHEDHRNGNFWENKVAEVLTSCNIPCFVTYANYQSTPEVPKGVRKYEKSPTFIFFCEAWQSEELNCVIRILSARVEQQHYITIDLENNVRIVELYKDRGVLEPCEVKELGKWSMKGYYSYLERIHIIKYQLVDYDINPRYLPDNFIKLDHHELLNYMDESIEEFLSLDLLDKNLSLENYLSKVGLVNYKVIYESNMPEDNRLLEVYRVINLKEIPKELRLQYAIKLVEKFPLDACLFEVEDNSYISIICKNDGFYYFQFNYEFSGYKSDEVHGRKQKSLIEYYLNSNFNLRPTMKYSIKYRSDYLSIIERNNVVY</sequence>